<comment type="caution">
    <text evidence="2">The sequence shown here is derived from an EMBL/GenBank/DDBJ whole genome shotgun (WGS) entry which is preliminary data.</text>
</comment>
<name>A0A839R2K3_9MICO</name>
<keyword evidence="3" id="KW-1185">Reference proteome</keyword>
<evidence type="ECO:0000313" key="2">
    <source>
        <dbReference type="EMBL" id="MBB3023166.1"/>
    </source>
</evidence>
<proteinExistence type="predicted"/>
<evidence type="ECO:0000256" key="1">
    <source>
        <dbReference type="SAM" id="MobiDB-lite"/>
    </source>
</evidence>
<accession>A0A839R2K3</accession>
<sequence length="111" mass="11782">MFDDVRTLRDEDRAALRALLSTDAPASSADAFRALPAILADGDDTPAAVRARIDLTLLSILDGFVDSALYQVDELTKDARRIADLSGDQSLPPAADAVRDAVETAAQHSTT</sequence>
<dbReference type="AlphaFoldDB" id="A0A839R2K3"/>
<feature type="region of interest" description="Disordered" evidence="1">
    <location>
        <begin position="86"/>
        <end position="111"/>
    </location>
</feature>
<evidence type="ECO:0000313" key="3">
    <source>
        <dbReference type="Proteomes" id="UP000568050"/>
    </source>
</evidence>
<dbReference type="RefSeq" id="WP_183376106.1">
    <property type="nucleotide sequence ID" value="NZ_CBCSFZ010000006.1"/>
</dbReference>
<organism evidence="2 3">
    <name type="scientific">Helcobacillus massiliensis</name>
    <dbReference type="NCBI Taxonomy" id="521392"/>
    <lineage>
        <taxon>Bacteria</taxon>
        <taxon>Bacillati</taxon>
        <taxon>Actinomycetota</taxon>
        <taxon>Actinomycetes</taxon>
        <taxon>Micrococcales</taxon>
        <taxon>Dermabacteraceae</taxon>
        <taxon>Helcobacillus</taxon>
    </lineage>
</organism>
<dbReference type="Proteomes" id="UP000568050">
    <property type="component" value="Unassembled WGS sequence"/>
</dbReference>
<protein>
    <submittedName>
        <fullName evidence="2">Uncharacterized protein</fullName>
    </submittedName>
</protein>
<dbReference type="EMBL" id="JACHWP010000003">
    <property type="protein sequence ID" value="MBB3023166.1"/>
    <property type="molecule type" value="Genomic_DNA"/>
</dbReference>
<reference evidence="2 3" key="1">
    <citation type="submission" date="2020-08" db="EMBL/GenBank/DDBJ databases">
        <title>Sequencing the genomes of 1000 actinobacteria strains.</title>
        <authorList>
            <person name="Klenk H.-P."/>
        </authorList>
    </citation>
    <scope>NUCLEOTIDE SEQUENCE [LARGE SCALE GENOMIC DNA]</scope>
    <source>
        <strain evidence="2 3">DSM 23040</strain>
    </source>
</reference>
<gene>
    <name evidence="2" type="ORF">FHX50_001451</name>
</gene>